<dbReference type="Proteomes" id="UP000450161">
    <property type="component" value="Unassembled WGS sequence"/>
</dbReference>
<sequence>MPEKNGVINILVNGKAYPCRSSMGAMLRFKKLTGKEVTEAGENLSEMCTYLFCCVASACKVDGIEFDMDLMSFADNISPEDMMQWSEAISEEPGEDPENDAEADAEKKS</sequence>
<evidence type="ECO:0000313" key="3">
    <source>
        <dbReference type="Proteomes" id="UP000450161"/>
    </source>
</evidence>
<accession>A0A6I2TVH4</accession>
<protein>
    <recommendedName>
        <fullName evidence="4">Phage tail assembly protein</fullName>
    </recommendedName>
</protein>
<dbReference type="RefSeq" id="WP_154481178.1">
    <property type="nucleotide sequence ID" value="NZ_VUNF01000015.1"/>
</dbReference>
<evidence type="ECO:0000313" key="2">
    <source>
        <dbReference type="EMBL" id="MST77761.1"/>
    </source>
</evidence>
<organism evidence="2 3">
    <name type="scientific">Segatella copri</name>
    <dbReference type="NCBI Taxonomy" id="165179"/>
    <lineage>
        <taxon>Bacteria</taxon>
        <taxon>Pseudomonadati</taxon>
        <taxon>Bacteroidota</taxon>
        <taxon>Bacteroidia</taxon>
        <taxon>Bacteroidales</taxon>
        <taxon>Prevotellaceae</taxon>
        <taxon>Segatella</taxon>
    </lineage>
</organism>
<gene>
    <name evidence="2" type="ORF">FYJ72_08725</name>
</gene>
<dbReference type="AlphaFoldDB" id="A0A6I2TVH4"/>
<evidence type="ECO:0008006" key="4">
    <source>
        <dbReference type="Google" id="ProtNLM"/>
    </source>
</evidence>
<reference evidence="2 3" key="1">
    <citation type="submission" date="2019-08" db="EMBL/GenBank/DDBJ databases">
        <title>In-depth cultivation of the pig gut microbiome towards novel bacterial diversity and tailored functional studies.</title>
        <authorList>
            <person name="Wylensek D."/>
            <person name="Hitch T.C.A."/>
            <person name="Clavel T."/>
        </authorList>
    </citation>
    <scope>NUCLEOTIDE SEQUENCE [LARGE SCALE GENOMIC DNA]</scope>
    <source>
        <strain evidence="2 3">LKV-178-WT-2C</strain>
    </source>
</reference>
<comment type="caution">
    <text evidence="2">The sequence shown here is derived from an EMBL/GenBank/DDBJ whole genome shotgun (WGS) entry which is preliminary data.</text>
</comment>
<proteinExistence type="predicted"/>
<name>A0A6I2TVH4_9BACT</name>
<feature type="compositionally biased region" description="Acidic residues" evidence="1">
    <location>
        <begin position="89"/>
        <end position="103"/>
    </location>
</feature>
<dbReference type="EMBL" id="VUNF01000015">
    <property type="protein sequence ID" value="MST77761.1"/>
    <property type="molecule type" value="Genomic_DNA"/>
</dbReference>
<evidence type="ECO:0000256" key="1">
    <source>
        <dbReference type="SAM" id="MobiDB-lite"/>
    </source>
</evidence>
<feature type="region of interest" description="Disordered" evidence="1">
    <location>
        <begin position="83"/>
        <end position="109"/>
    </location>
</feature>